<name>A0A0S4JBH9_BODSA</name>
<evidence type="ECO:0000313" key="1">
    <source>
        <dbReference type="EMBL" id="CUG87728.1"/>
    </source>
</evidence>
<dbReference type="Proteomes" id="UP000051952">
    <property type="component" value="Unassembled WGS sequence"/>
</dbReference>
<proteinExistence type="predicted"/>
<gene>
    <name evidence="1" type="ORF">BSAL_11645</name>
</gene>
<evidence type="ECO:0000313" key="2">
    <source>
        <dbReference type="Proteomes" id="UP000051952"/>
    </source>
</evidence>
<organism evidence="1 2">
    <name type="scientific">Bodo saltans</name>
    <name type="common">Flagellated protozoan</name>
    <dbReference type="NCBI Taxonomy" id="75058"/>
    <lineage>
        <taxon>Eukaryota</taxon>
        <taxon>Discoba</taxon>
        <taxon>Euglenozoa</taxon>
        <taxon>Kinetoplastea</taxon>
        <taxon>Metakinetoplastina</taxon>
        <taxon>Eubodonida</taxon>
        <taxon>Bodonidae</taxon>
        <taxon>Bodo</taxon>
    </lineage>
</organism>
<dbReference type="VEuPathDB" id="TriTrypDB:BSAL_11645"/>
<dbReference type="AlphaFoldDB" id="A0A0S4JBH9"/>
<keyword evidence="2" id="KW-1185">Reference proteome</keyword>
<accession>A0A0S4JBH9</accession>
<dbReference type="EMBL" id="CYKH01001581">
    <property type="protein sequence ID" value="CUG87728.1"/>
    <property type="molecule type" value="Genomic_DNA"/>
</dbReference>
<reference evidence="2" key="1">
    <citation type="submission" date="2015-09" db="EMBL/GenBank/DDBJ databases">
        <authorList>
            <consortium name="Pathogen Informatics"/>
        </authorList>
    </citation>
    <scope>NUCLEOTIDE SEQUENCE [LARGE SCALE GENOMIC DNA]</scope>
    <source>
        <strain evidence="2">Lake Konstanz</strain>
    </source>
</reference>
<protein>
    <submittedName>
        <fullName evidence="1">Uncharacterized protein</fullName>
    </submittedName>
</protein>
<sequence>MRDAVVALAPYATTGSSALSIKYALAALKSTYRAGSLARVLEALEETARSQPYC</sequence>